<protein>
    <submittedName>
        <fullName evidence="1">Putative secreted protein</fullName>
    </submittedName>
</protein>
<name>A0A2M4C985_9DIPT</name>
<dbReference type="EMBL" id="GGFJ01012742">
    <property type="protein sequence ID" value="MBW61883.1"/>
    <property type="molecule type" value="Transcribed_RNA"/>
</dbReference>
<organism evidence="1">
    <name type="scientific">Anopheles marajoara</name>
    <dbReference type="NCBI Taxonomy" id="58244"/>
    <lineage>
        <taxon>Eukaryota</taxon>
        <taxon>Metazoa</taxon>
        <taxon>Ecdysozoa</taxon>
        <taxon>Arthropoda</taxon>
        <taxon>Hexapoda</taxon>
        <taxon>Insecta</taxon>
        <taxon>Pterygota</taxon>
        <taxon>Neoptera</taxon>
        <taxon>Endopterygota</taxon>
        <taxon>Diptera</taxon>
        <taxon>Nematocera</taxon>
        <taxon>Culicoidea</taxon>
        <taxon>Culicidae</taxon>
        <taxon>Anophelinae</taxon>
        <taxon>Anopheles</taxon>
    </lineage>
</organism>
<reference evidence="1" key="1">
    <citation type="submission" date="2018-01" db="EMBL/GenBank/DDBJ databases">
        <title>An insight into the sialome of Amazonian anophelines.</title>
        <authorList>
            <person name="Ribeiro J.M."/>
            <person name="Scarpassa V."/>
            <person name="Calvo E."/>
        </authorList>
    </citation>
    <scope>NUCLEOTIDE SEQUENCE</scope>
    <source>
        <tissue evidence="1">Salivary glands</tissue>
    </source>
</reference>
<dbReference type="AlphaFoldDB" id="A0A2M4C985"/>
<proteinExistence type="predicted"/>
<evidence type="ECO:0000313" key="1">
    <source>
        <dbReference type="EMBL" id="MBW61883.1"/>
    </source>
</evidence>
<accession>A0A2M4C985</accession>
<sequence length="95" mass="10813">MDLSFAPPRLWNPLVLGWEWTCWWLLTSFASIFPPVLHPCCCCRSNHLGASSQTPSGLIWRSSARERDWISIGRGMVLRMCCRCCCALVQSAFYA</sequence>